<organism evidence="2 3">
    <name type="scientific">Cladophialophora immunda</name>
    <dbReference type="NCBI Taxonomy" id="569365"/>
    <lineage>
        <taxon>Eukaryota</taxon>
        <taxon>Fungi</taxon>
        <taxon>Dikarya</taxon>
        <taxon>Ascomycota</taxon>
        <taxon>Pezizomycotina</taxon>
        <taxon>Eurotiomycetes</taxon>
        <taxon>Chaetothyriomycetidae</taxon>
        <taxon>Chaetothyriales</taxon>
        <taxon>Herpotrichiellaceae</taxon>
        <taxon>Cladophialophora</taxon>
    </lineage>
</organism>
<evidence type="ECO:0000313" key="3">
    <source>
        <dbReference type="Proteomes" id="UP000054466"/>
    </source>
</evidence>
<dbReference type="GO" id="GO:0008168">
    <property type="term" value="F:methyltransferase activity"/>
    <property type="evidence" value="ECO:0007669"/>
    <property type="project" value="TreeGrafter"/>
</dbReference>
<dbReference type="RefSeq" id="XP_016252533.1">
    <property type="nucleotide sequence ID" value="XM_016390631.1"/>
</dbReference>
<keyword evidence="3" id="KW-1185">Reference proteome</keyword>
<feature type="region of interest" description="Disordered" evidence="1">
    <location>
        <begin position="1"/>
        <end position="38"/>
    </location>
</feature>
<proteinExistence type="predicted"/>
<evidence type="ECO:0008006" key="4">
    <source>
        <dbReference type="Google" id="ProtNLM"/>
    </source>
</evidence>
<dbReference type="OrthoDB" id="2013972at2759"/>
<gene>
    <name evidence="2" type="ORF">PV07_03871</name>
</gene>
<dbReference type="VEuPathDB" id="FungiDB:PV07_03871"/>
<protein>
    <recommendedName>
        <fullName evidence="4">S-adenosyl-L-methionine-dependent methyltransferase</fullName>
    </recommendedName>
</protein>
<dbReference type="PANTHER" id="PTHR43591">
    <property type="entry name" value="METHYLTRANSFERASE"/>
    <property type="match status" value="1"/>
</dbReference>
<evidence type="ECO:0000313" key="2">
    <source>
        <dbReference type="EMBL" id="KIW32317.1"/>
    </source>
</evidence>
<accession>A0A0D2B407</accession>
<dbReference type="STRING" id="569365.A0A0D2B407"/>
<dbReference type="CDD" id="cd02440">
    <property type="entry name" value="AdoMet_MTases"/>
    <property type="match status" value="1"/>
</dbReference>
<reference evidence="2 3" key="1">
    <citation type="submission" date="2015-01" db="EMBL/GenBank/DDBJ databases">
        <title>The Genome Sequence of Cladophialophora immunda CBS83496.</title>
        <authorList>
            <consortium name="The Broad Institute Genomics Platform"/>
            <person name="Cuomo C."/>
            <person name="de Hoog S."/>
            <person name="Gorbushina A."/>
            <person name="Stielow B."/>
            <person name="Teixiera M."/>
            <person name="Abouelleil A."/>
            <person name="Chapman S.B."/>
            <person name="Priest M."/>
            <person name="Young S.K."/>
            <person name="Wortman J."/>
            <person name="Nusbaum C."/>
            <person name="Birren B."/>
        </authorList>
    </citation>
    <scope>NUCLEOTIDE SEQUENCE [LARGE SCALE GENOMIC DNA]</scope>
    <source>
        <strain evidence="2 3">CBS 83496</strain>
    </source>
</reference>
<dbReference type="Pfam" id="PF13489">
    <property type="entry name" value="Methyltransf_23"/>
    <property type="match status" value="1"/>
</dbReference>
<sequence length="339" mass="38264">MTDTPPDNNNQNQQITQAAIEPDSPPEDEGFAESSTSSYCTSIRSEIRNGRIENGRVYAAYGRNEYGLPVDDYELDRIDMNHEKYTLLQNNKLFLAPLPPNPQKMLDIGTGTGIFAIYLADMFPSAIVLGTDISPIQPPWVPPNCQFEIDDAEEDWLYPENSFDYIHGRDLYHSIRDWPRLIGQAYSHLKPGGYLELACVWPVPKSDDGTLPKEGSAYVEVCDTFQEIAARIGAAPDAPWSYRSWMAEAGFQNIHEHIFKIPTSPWARDPRLKKVGALELVNVMEGAQAFLLRGYTANLGKTREELEVLLAQMRKELVNQRFHSYVSFVVVYGQKPEAS</sequence>
<dbReference type="GeneID" id="27343065"/>
<dbReference type="Gene3D" id="3.40.50.150">
    <property type="entry name" value="Vaccinia Virus protein VP39"/>
    <property type="match status" value="1"/>
</dbReference>
<dbReference type="EMBL" id="KN847041">
    <property type="protein sequence ID" value="KIW32317.1"/>
    <property type="molecule type" value="Genomic_DNA"/>
</dbReference>
<dbReference type="InterPro" id="IPR029063">
    <property type="entry name" value="SAM-dependent_MTases_sf"/>
</dbReference>
<evidence type="ECO:0000256" key="1">
    <source>
        <dbReference type="SAM" id="MobiDB-lite"/>
    </source>
</evidence>
<dbReference type="SUPFAM" id="SSF53335">
    <property type="entry name" value="S-adenosyl-L-methionine-dependent methyltransferases"/>
    <property type="match status" value="1"/>
</dbReference>
<dbReference type="Proteomes" id="UP000054466">
    <property type="component" value="Unassembled WGS sequence"/>
</dbReference>
<name>A0A0D2B407_9EURO</name>
<dbReference type="AlphaFoldDB" id="A0A0D2B407"/>
<dbReference type="PANTHER" id="PTHR43591:SF31">
    <property type="entry name" value="LAEA-LIKE, PUTATIVE (AFU_ORTHOLOGUE AFUA_8G01930)-RELATED"/>
    <property type="match status" value="1"/>
</dbReference>
<dbReference type="HOGENOM" id="CLU_010595_7_1_1"/>
<feature type="compositionally biased region" description="Low complexity" evidence="1">
    <location>
        <begin position="1"/>
        <end position="20"/>
    </location>
</feature>